<organism evidence="2 3">
    <name type="scientific">Geoalkalibacter ferrihydriticus DSM 17813</name>
    <dbReference type="NCBI Taxonomy" id="1121915"/>
    <lineage>
        <taxon>Bacteria</taxon>
        <taxon>Pseudomonadati</taxon>
        <taxon>Thermodesulfobacteriota</taxon>
        <taxon>Desulfuromonadia</taxon>
        <taxon>Desulfuromonadales</taxon>
        <taxon>Geoalkalibacteraceae</taxon>
        <taxon>Geoalkalibacter</taxon>
    </lineage>
</organism>
<evidence type="ECO:0000313" key="3">
    <source>
        <dbReference type="Proteomes" id="UP000035068"/>
    </source>
</evidence>
<dbReference type="InterPro" id="IPR027417">
    <property type="entry name" value="P-loop_NTPase"/>
</dbReference>
<evidence type="ECO:0000259" key="1">
    <source>
        <dbReference type="SMART" id="SM00382"/>
    </source>
</evidence>
<gene>
    <name evidence="2" type="ORF">GFER_06395</name>
</gene>
<dbReference type="RefSeq" id="WP_040097671.1">
    <property type="nucleotide sequence ID" value="NZ_JWJD01000002.1"/>
</dbReference>
<feature type="domain" description="AAA+ ATPase" evidence="1">
    <location>
        <begin position="43"/>
        <end position="197"/>
    </location>
</feature>
<dbReference type="CDD" id="cd00009">
    <property type="entry name" value="AAA"/>
    <property type="match status" value="1"/>
</dbReference>
<name>A0A0C2HVI1_9BACT</name>
<dbReference type="Proteomes" id="UP000035068">
    <property type="component" value="Unassembled WGS sequence"/>
</dbReference>
<protein>
    <submittedName>
        <fullName evidence="2">ATPase AAA</fullName>
    </submittedName>
</protein>
<accession>A0A0C2HVI1</accession>
<proteinExistence type="predicted"/>
<dbReference type="EMBL" id="JWJD01000002">
    <property type="protein sequence ID" value="KIH76757.1"/>
    <property type="molecule type" value="Genomic_DNA"/>
</dbReference>
<dbReference type="PANTHER" id="PTHR35894">
    <property type="entry name" value="GENERAL SECRETION PATHWAY PROTEIN A-RELATED"/>
    <property type="match status" value="1"/>
</dbReference>
<dbReference type="Gene3D" id="3.40.50.300">
    <property type="entry name" value="P-loop containing nucleotide triphosphate hydrolases"/>
    <property type="match status" value="1"/>
</dbReference>
<dbReference type="SMART" id="SM00382">
    <property type="entry name" value="AAA"/>
    <property type="match status" value="1"/>
</dbReference>
<dbReference type="AlphaFoldDB" id="A0A0C2HVI1"/>
<keyword evidence="3" id="KW-1185">Reference proteome</keyword>
<dbReference type="SUPFAM" id="SSF52540">
    <property type="entry name" value="P-loop containing nucleoside triphosphate hydrolases"/>
    <property type="match status" value="1"/>
</dbReference>
<reference evidence="2 3" key="1">
    <citation type="submission" date="2014-12" db="EMBL/GenBank/DDBJ databases">
        <title>Genomes of Geoalkalibacter ferrihydriticus and Geoalkalibacter subterraneus, two haloalkaliphilic metal-reducing members of the Geobacteraceae.</title>
        <authorList>
            <person name="Badalamenti J.P."/>
            <person name="Torres C.I."/>
            <person name="Krajmalnik-Brown R."/>
            <person name="Bond D.R."/>
        </authorList>
    </citation>
    <scope>NUCLEOTIDE SEQUENCE [LARGE SCALE GENOMIC DNA]</scope>
    <source>
        <strain evidence="2 3">DSM 17813</strain>
    </source>
</reference>
<dbReference type="Pfam" id="PF13401">
    <property type="entry name" value="AAA_22"/>
    <property type="match status" value="1"/>
</dbReference>
<sequence>MGYLEHFGLEHEPFSNAPDARFYFDSEQHVQALRRLRFAVDSNKGLGVVVGDIGTGKTTLARRMLDYLDPDRYQSSLLIMVHSGITPEWLLSHIAVQMGVSSPAADRLVMLRQLYERLLEIDAEGRRAVVLIDEAQMLQTRELMEEFRGLLNLEIPGRKLLNILFFGLPELEENLRLDPPLAQRVAVRCRLSPLTPRTTASYIWHRLQIAGGGRMVFEADAVAAVHQFSRGVPRLINTLCDNCLFEGASLKADQVDEQIVISMAQALDLQNESSALREEIDLDNGLAHIEAMLERLEMKY</sequence>
<comment type="caution">
    <text evidence="2">The sequence shown here is derived from an EMBL/GenBank/DDBJ whole genome shotgun (WGS) entry which is preliminary data.</text>
</comment>
<dbReference type="InterPro" id="IPR049945">
    <property type="entry name" value="AAA_22"/>
</dbReference>
<evidence type="ECO:0000313" key="2">
    <source>
        <dbReference type="EMBL" id="KIH76757.1"/>
    </source>
</evidence>
<dbReference type="InterPro" id="IPR003593">
    <property type="entry name" value="AAA+_ATPase"/>
</dbReference>
<dbReference type="PANTHER" id="PTHR35894:SF1">
    <property type="entry name" value="PHOSPHORIBULOKINASE _ URIDINE KINASE FAMILY"/>
    <property type="match status" value="1"/>
</dbReference>
<dbReference type="InterPro" id="IPR052026">
    <property type="entry name" value="ExeA_AAA_ATPase_DNA-bind"/>
</dbReference>
<dbReference type="GO" id="GO:0016887">
    <property type="term" value="F:ATP hydrolysis activity"/>
    <property type="evidence" value="ECO:0007669"/>
    <property type="project" value="InterPro"/>
</dbReference>